<dbReference type="EMBL" id="QLMK01000022">
    <property type="protein sequence ID" value="RAK25596.1"/>
    <property type="molecule type" value="Genomic_DNA"/>
</dbReference>
<dbReference type="Proteomes" id="UP000249453">
    <property type="component" value="Unassembled WGS sequence"/>
</dbReference>
<gene>
    <name evidence="2" type="ORF">C7374_12213</name>
</gene>
<protein>
    <submittedName>
        <fullName evidence="2">Uncharacterized protein</fullName>
    </submittedName>
</protein>
<keyword evidence="3" id="KW-1185">Reference proteome</keyword>
<reference evidence="2 3" key="1">
    <citation type="submission" date="2018-06" db="EMBL/GenBank/DDBJ databases">
        <title>Genomic Encyclopedia of Type Strains, Phase IV (KMG-IV): sequencing the most valuable type-strain genomes for metagenomic binning, comparative biology and taxonomic classification.</title>
        <authorList>
            <person name="Goeker M."/>
        </authorList>
    </citation>
    <scope>NUCLEOTIDE SEQUENCE [LARGE SCALE GENOMIC DNA]</scope>
    <source>
        <strain evidence="2 3">DSM 26720</strain>
    </source>
</reference>
<feature type="region of interest" description="Disordered" evidence="1">
    <location>
        <begin position="1"/>
        <end position="35"/>
    </location>
</feature>
<comment type="caution">
    <text evidence="2">The sequence shown here is derived from an EMBL/GenBank/DDBJ whole genome shotgun (WGS) entry which is preliminary data.</text>
</comment>
<organism evidence="2 3">
    <name type="scientific">Falsochrobactrum ovis</name>
    <dbReference type="NCBI Taxonomy" id="1293442"/>
    <lineage>
        <taxon>Bacteria</taxon>
        <taxon>Pseudomonadati</taxon>
        <taxon>Pseudomonadota</taxon>
        <taxon>Alphaproteobacteria</taxon>
        <taxon>Hyphomicrobiales</taxon>
        <taxon>Brucellaceae</taxon>
        <taxon>Falsochrobactrum</taxon>
    </lineage>
</organism>
<sequence>MGGLSSGPQAKGYDARCPRAHPPFPASHRSGRLSPHSSLWSACQWPSATEAGLMPKPARRPAAGTPDRRTGRKAANFGAELSVLQRCHDNHRRVDAVPAGLPIGMGKQFMIIPHAPSAQPSASACRAAAKLVLWPIVPERGKAQHHQSFHRRKTADRSVENTAMTTNNLLPNLLTRSGRARSS</sequence>
<name>A0A364JS84_9HYPH</name>
<dbReference type="AlphaFoldDB" id="A0A364JS84"/>
<evidence type="ECO:0000313" key="2">
    <source>
        <dbReference type="EMBL" id="RAK25596.1"/>
    </source>
</evidence>
<evidence type="ECO:0000256" key="1">
    <source>
        <dbReference type="SAM" id="MobiDB-lite"/>
    </source>
</evidence>
<feature type="region of interest" description="Disordered" evidence="1">
    <location>
        <begin position="51"/>
        <end position="71"/>
    </location>
</feature>
<accession>A0A364JS84</accession>
<evidence type="ECO:0000313" key="3">
    <source>
        <dbReference type="Proteomes" id="UP000249453"/>
    </source>
</evidence>
<proteinExistence type="predicted"/>